<gene>
    <name evidence="4" type="ORF">A7K91_18320</name>
</gene>
<organism evidence="4 5">
    <name type="scientific">Paenibacillus oryzae</name>
    <dbReference type="NCBI Taxonomy" id="1844972"/>
    <lineage>
        <taxon>Bacteria</taxon>
        <taxon>Bacillati</taxon>
        <taxon>Bacillota</taxon>
        <taxon>Bacilli</taxon>
        <taxon>Bacillales</taxon>
        <taxon>Paenibacillaceae</taxon>
        <taxon>Paenibacillus</taxon>
    </lineage>
</organism>
<dbReference type="InterPro" id="IPR050697">
    <property type="entry name" value="Adenylyl/Guanylyl_Cyclase_3/4"/>
</dbReference>
<dbReference type="AlphaFoldDB" id="A0A1A5YJY2"/>
<evidence type="ECO:0000313" key="5">
    <source>
        <dbReference type="Proteomes" id="UP000092024"/>
    </source>
</evidence>
<dbReference type="OrthoDB" id="9806704at2"/>
<dbReference type="GO" id="GO:0004016">
    <property type="term" value="F:adenylate cyclase activity"/>
    <property type="evidence" value="ECO:0007669"/>
    <property type="project" value="UniProtKB-ARBA"/>
</dbReference>
<dbReference type="InterPro" id="IPR001054">
    <property type="entry name" value="A/G_cyclase"/>
</dbReference>
<dbReference type="SMART" id="SM00044">
    <property type="entry name" value="CYCc"/>
    <property type="match status" value="1"/>
</dbReference>
<keyword evidence="2" id="KW-1133">Transmembrane helix</keyword>
<dbReference type="Gene3D" id="3.30.70.1230">
    <property type="entry name" value="Nucleotide cyclase"/>
    <property type="match status" value="1"/>
</dbReference>
<evidence type="ECO:0000313" key="4">
    <source>
        <dbReference type="EMBL" id="OBR65922.1"/>
    </source>
</evidence>
<feature type="transmembrane region" description="Helical" evidence="2">
    <location>
        <begin position="298"/>
        <end position="317"/>
    </location>
</feature>
<feature type="domain" description="Guanylate cyclase" evidence="3">
    <location>
        <begin position="414"/>
        <end position="546"/>
    </location>
</feature>
<feature type="transmembrane region" description="Helical" evidence="2">
    <location>
        <begin position="324"/>
        <end position="346"/>
    </location>
</feature>
<comment type="caution">
    <text evidence="4">The sequence shown here is derived from an EMBL/GenBank/DDBJ whole genome shotgun (WGS) entry which is preliminary data.</text>
</comment>
<comment type="similarity">
    <text evidence="1">Belongs to the adenylyl cyclase class-3 family.</text>
</comment>
<evidence type="ECO:0000256" key="2">
    <source>
        <dbReference type="SAM" id="Phobius"/>
    </source>
</evidence>
<dbReference type="SUPFAM" id="SSF55073">
    <property type="entry name" value="Nucleotide cyclase"/>
    <property type="match status" value="1"/>
</dbReference>
<dbReference type="PANTHER" id="PTHR43081">
    <property type="entry name" value="ADENYLATE CYCLASE, TERMINAL-DIFFERENTIATION SPECIFIC-RELATED"/>
    <property type="match status" value="1"/>
</dbReference>
<dbReference type="Pfam" id="PF00211">
    <property type="entry name" value="Guanylate_cyc"/>
    <property type="match status" value="1"/>
</dbReference>
<protein>
    <recommendedName>
        <fullName evidence="3">Guanylate cyclase domain-containing protein</fullName>
    </recommendedName>
</protein>
<dbReference type="InterPro" id="IPR007890">
    <property type="entry name" value="CHASE2"/>
</dbReference>
<dbReference type="PANTHER" id="PTHR43081:SF1">
    <property type="entry name" value="ADENYLATE CYCLASE, TERMINAL-DIFFERENTIATION SPECIFIC"/>
    <property type="match status" value="1"/>
</dbReference>
<evidence type="ECO:0000256" key="1">
    <source>
        <dbReference type="ARBA" id="ARBA00005381"/>
    </source>
</evidence>
<keyword evidence="2" id="KW-0812">Transmembrane</keyword>
<dbReference type="CDD" id="cd07302">
    <property type="entry name" value="CHD"/>
    <property type="match status" value="1"/>
</dbReference>
<sequence length="611" mass="68261">MKKVAHKLAWIGNTALVVLLAVLIVQQALLPLDRALFAYNMSQAQSQTPDERILVITIDEATLEELGSFNTWTRDIYARLLDRMYTEEGGPTAVGFDIMFTSPSTPEADEAFAEALARHEGIILPSYANMESEFSKSLEGQSRSELLQPSEWVDPIPAFAELTERAHINSRLDSDGVIRRTWLQLGRPEGPPTPSLAYKMAEMAGADGSSFLEQNKRSEILIDYNMHSGDFWSVPFIDVYRGDFPAENFQDMLVLIGFSAVGYDTGITTTESDMKLVYVHANIVHQLLHGESIRELPGIWTTAASVLLFAWMIAAAWRFRTVISLLLAAGTAVLLYLAQYGSYMLLGWHFKAVESLTVLLLTYLVNIAIKSFMENKQKVFITKQFGRYLSPDLVKEIARSDREIQLGGINKELSILFLDIRGFTTLSEKLKPEEVLDFLNTMFDVITRKALDNGGTIDKFIGDAAMVIFNAPLDVADHEYRAVKTAWDIQQAMIEVRRAIQEKYGVTVSVGIGIHTGMVVVGNIGSFLRVDYTAIGDNVNIAARIESNTQPNQILVSEETYSRTAERFRYNCIGERMMKGKTVPVKLYEVLDVEADGMKLEIENRSVVGAT</sequence>
<dbReference type="Pfam" id="PF05226">
    <property type="entry name" value="CHASE2"/>
    <property type="match status" value="1"/>
</dbReference>
<dbReference type="InterPro" id="IPR029787">
    <property type="entry name" value="Nucleotide_cyclase"/>
</dbReference>
<proteinExistence type="inferred from homology"/>
<dbReference type="GO" id="GO:0006171">
    <property type="term" value="P:cAMP biosynthetic process"/>
    <property type="evidence" value="ECO:0007669"/>
    <property type="project" value="TreeGrafter"/>
</dbReference>
<name>A0A1A5YJY2_9BACL</name>
<keyword evidence="5" id="KW-1185">Reference proteome</keyword>
<dbReference type="STRING" id="1844972.A7K91_18320"/>
<dbReference type="GO" id="GO:0035556">
    <property type="term" value="P:intracellular signal transduction"/>
    <property type="evidence" value="ECO:0007669"/>
    <property type="project" value="InterPro"/>
</dbReference>
<dbReference type="RefSeq" id="WP_068682572.1">
    <property type="nucleotide sequence ID" value="NZ_LYPA01000051.1"/>
</dbReference>
<dbReference type="Proteomes" id="UP000092024">
    <property type="component" value="Unassembled WGS sequence"/>
</dbReference>
<dbReference type="SMART" id="SM01080">
    <property type="entry name" value="CHASE2"/>
    <property type="match status" value="1"/>
</dbReference>
<evidence type="ECO:0000259" key="3">
    <source>
        <dbReference type="PROSITE" id="PS50125"/>
    </source>
</evidence>
<dbReference type="EMBL" id="LYPA01000051">
    <property type="protein sequence ID" value="OBR65922.1"/>
    <property type="molecule type" value="Genomic_DNA"/>
</dbReference>
<feature type="transmembrane region" description="Helical" evidence="2">
    <location>
        <begin position="352"/>
        <end position="369"/>
    </location>
</feature>
<dbReference type="PROSITE" id="PS50125">
    <property type="entry name" value="GUANYLATE_CYCLASE_2"/>
    <property type="match status" value="1"/>
</dbReference>
<accession>A0A1A5YJY2</accession>
<keyword evidence="2" id="KW-0472">Membrane</keyword>
<reference evidence="4 5" key="1">
    <citation type="submission" date="2016-05" db="EMBL/GenBank/DDBJ databases">
        <title>Paenibacillus oryzae. sp. nov., isolated from the rice root.</title>
        <authorList>
            <person name="Zhang J."/>
            <person name="Zhang X."/>
        </authorList>
    </citation>
    <scope>NUCLEOTIDE SEQUENCE [LARGE SCALE GENOMIC DNA]</scope>
    <source>
        <strain evidence="4 5">1DrF-4</strain>
    </source>
</reference>